<sequence>MSYTVTLHHSDASAALRQDAETRYRRALDAALGGTHGVLTCWHAWQTAENLQGELPEDIWRVARRWVIAADTARRAALADLESTDATYFEVRPAEGAVHTHDRTGRAGAVAPEPHRATMACVGEDRRLIR</sequence>
<reference evidence="1 2" key="1">
    <citation type="submission" date="2016-04" db="EMBL/GenBank/DDBJ databases">
        <authorList>
            <consortium name="Pathogen Informatics"/>
        </authorList>
    </citation>
    <scope>NUCLEOTIDE SEQUENCE [LARGE SCALE GENOMIC DNA]</scope>
    <source>
        <strain evidence="1 2">H050680373</strain>
    </source>
</reference>
<dbReference type="AlphaFoldDB" id="A0A157SRR8"/>
<evidence type="ECO:0000313" key="2">
    <source>
        <dbReference type="Proteomes" id="UP000076848"/>
    </source>
</evidence>
<keyword evidence="2" id="KW-1185">Reference proteome</keyword>
<name>A0A157SRR8_9BORD</name>
<dbReference type="OrthoDB" id="8686404at2"/>
<dbReference type="RefSeq" id="WP_066131901.1">
    <property type="nucleotide sequence ID" value="NZ_FKIF01000008.1"/>
</dbReference>
<protein>
    <submittedName>
        <fullName evidence="1">Uncharacterized protein</fullName>
    </submittedName>
</protein>
<evidence type="ECO:0000313" key="1">
    <source>
        <dbReference type="EMBL" id="SAI73109.1"/>
    </source>
</evidence>
<gene>
    <name evidence="1" type="ORF">SAMEA3906486_04471</name>
</gene>
<organism evidence="1 2">
    <name type="scientific">Bordetella ansorpii</name>
    <dbReference type="NCBI Taxonomy" id="288768"/>
    <lineage>
        <taxon>Bacteria</taxon>
        <taxon>Pseudomonadati</taxon>
        <taxon>Pseudomonadota</taxon>
        <taxon>Betaproteobacteria</taxon>
        <taxon>Burkholderiales</taxon>
        <taxon>Alcaligenaceae</taxon>
        <taxon>Bordetella</taxon>
    </lineage>
</organism>
<proteinExistence type="predicted"/>
<dbReference type="Proteomes" id="UP000076848">
    <property type="component" value="Unassembled WGS sequence"/>
</dbReference>
<accession>A0A157SRR8</accession>
<dbReference type="EMBL" id="FKIF01000008">
    <property type="protein sequence ID" value="SAI73109.1"/>
    <property type="molecule type" value="Genomic_DNA"/>
</dbReference>